<reference evidence="3" key="1">
    <citation type="submission" date="2012-11" db="EMBL/GenBank/DDBJ databases">
        <authorList>
            <person name="Lucero-Rivera Y.E."/>
            <person name="Tovar-Ramirez D."/>
        </authorList>
    </citation>
    <scope>NUCLEOTIDE SEQUENCE [LARGE SCALE GENOMIC DNA]</scope>
    <source>
        <strain evidence="3">Araruama</strain>
    </source>
</reference>
<dbReference type="Pfam" id="PF17963">
    <property type="entry name" value="Big_9"/>
    <property type="match status" value="1"/>
</dbReference>
<dbReference type="PROSITE" id="PS50853">
    <property type="entry name" value="FN3"/>
    <property type="match status" value="1"/>
</dbReference>
<dbReference type="InterPro" id="IPR003961">
    <property type="entry name" value="FN3_dom"/>
</dbReference>
<protein>
    <recommendedName>
        <fullName evidence="1">Fibronectin type-III domain-containing protein</fullName>
    </recommendedName>
</protein>
<feature type="domain" description="Fibronectin type-III" evidence="1">
    <location>
        <begin position="164"/>
        <end position="252"/>
    </location>
</feature>
<organism evidence="2 3">
    <name type="scientific">Candidatus Magnetoglobus multicellularis str. Araruama</name>
    <dbReference type="NCBI Taxonomy" id="890399"/>
    <lineage>
        <taxon>Bacteria</taxon>
        <taxon>Pseudomonadati</taxon>
        <taxon>Thermodesulfobacteriota</taxon>
        <taxon>Desulfobacteria</taxon>
        <taxon>Desulfobacterales</taxon>
        <taxon>Desulfobacteraceae</taxon>
        <taxon>Candidatus Magnetoglobus</taxon>
    </lineage>
</organism>
<feature type="non-terminal residue" evidence="2">
    <location>
        <position position="1"/>
    </location>
</feature>
<evidence type="ECO:0000313" key="3">
    <source>
        <dbReference type="Proteomes" id="UP000189670"/>
    </source>
</evidence>
<dbReference type="CDD" id="cd00063">
    <property type="entry name" value="FN3"/>
    <property type="match status" value="1"/>
</dbReference>
<dbReference type="InterPro" id="IPR013783">
    <property type="entry name" value="Ig-like_fold"/>
</dbReference>
<dbReference type="Proteomes" id="UP000189670">
    <property type="component" value="Unassembled WGS sequence"/>
</dbReference>
<dbReference type="Gene3D" id="2.60.40.10">
    <property type="entry name" value="Immunoglobulins"/>
    <property type="match status" value="1"/>
</dbReference>
<comment type="caution">
    <text evidence="2">The sequence shown here is derived from an EMBL/GenBank/DDBJ whole genome shotgun (WGS) entry which is preliminary data.</text>
</comment>
<dbReference type="AlphaFoldDB" id="A0A1V1NR94"/>
<gene>
    <name evidence="2" type="ORF">OMM_14837</name>
</gene>
<name>A0A1V1NR94_9BACT</name>
<proteinExistence type="predicted"/>
<accession>A0A1V1NR94</accession>
<sequence length="252" mass="27530">YFLAPGETLQVDAPGILQNDTDPENDALSIIIVQNVLNGTLTLQSNGGFTYIHDGSDSTSDTFTYKINDGAMDSFKTATVTLNIIQAPIIQISPQKPISNSSYHVSISSSGDWIEYHINSSAWEHYTEPFDIDIEGSYSIQARVKHNEDWLDASPVSFTIDQTPPSPPKNIISNPPENQCTSEVLHIEWDAGTDAQTAIAGYTYVLDTLESTIPNNQIDSTTLSFVGNNLHAGDHYYFHISSVDTAGNISTP</sequence>
<evidence type="ECO:0000259" key="1">
    <source>
        <dbReference type="PROSITE" id="PS50853"/>
    </source>
</evidence>
<dbReference type="SUPFAM" id="SSF49265">
    <property type="entry name" value="Fibronectin type III"/>
    <property type="match status" value="1"/>
</dbReference>
<dbReference type="InterPro" id="IPR036116">
    <property type="entry name" value="FN3_sf"/>
</dbReference>
<feature type="non-terminal residue" evidence="2">
    <location>
        <position position="252"/>
    </location>
</feature>
<evidence type="ECO:0000313" key="2">
    <source>
        <dbReference type="EMBL" id="ETR65088.1"/>
    </source>
</evidence>
<dbReference type="Gene3D" id="2.60.40.2810">
    <property type="match status" value="1"/>
</dbReference>
<dbReference type="EMBL" id="ATBP01003223">
    <property type="protein sequence ID" value="ETR65088.1"/>
    <property type="molecule type" value="Genomic_DNA"/>
</dbReference>